<dbReference type="Proteomes" id="UP001632038">
    <property type="component" value="Unassembled WGS sequence"/>
</dbReference>
<reference evidence="2" key="1">
    <citation type="journal article" date="2024" name="IScience">
        <title>Strigolactones Initiate the Formation of Haustorium-like Structures in Castilleja.</title>
        <authorList>
            <person name="Buerger M."/>
            <person name="Peterson D."/>
            <person name="Chory J."/>
        </authorList>
    </citation>
    <scope>NUCLEOTIDE SEQUENCE [LARGE SCALE GENOMIC DNA]</scope>
</reference>
<dbReference type="EMBL" id="JAVIJP010000016">
    <property type="protein sequence ID" value="KAL3641790.1"/>
    <property type="molecule type" value="Genomic_DNA"/>
</dbReference>
<protein>
    <submittedName>
        <fullName evidence="1">Uncharacterized protein</fullName>
    </submittedName>
</protein>
<comment type="caution">
    <text evidence="1">The sequence shown here is derived from an EMBL/GenBank/DDBJ whole genome shotgun (WGS) entry which is preliminary data.</text>
</comment>
<accession>A0ABD3DHI4</accession>
<proteinExistence type="predicted"/>
<gene>
    <name evidence="1" type="ORF">CASFOL_012605</name>
</gene>
<evidence type="ECO:0000313" key="2">
    <source>
        <dbReference type="Proteomes" id="UP001632038"/>
    </source>
</evidence>
<evidence type="ECO:0000313" key="1">
    <source>
        <dbReference type="EMBL" id="KAL3641790.1"/>
    </source>
</evidence>
<dbReference type="AlphaFoldDB" id="A0ABD3DHI4"/>
<keyword evidence="2" id="KW-1185">Reference proteome</keyword>
<organism evidence="1 2">
    <name type="scientific">Castilleja foliolosa</name>
    <dbReference type="NCBI Taxonomy" id="1961234"/>
    <lineage>
        <taxon>Eukaryota</taxon>
        <taxon>Viridiplantae</taxon>
        <taxon>Streptophyta</taxon>
        <taxon>Embryophyta</taxon>
        <taxon>Tracheophyta</taxon>
        <taxon>Spermatophyta</taxon>
        <taxon>Magnoliopsida</taxon>
        <taxon>eudicotyledons</taxon>
        <taxon>Gunneridae</taxon>
        <taxon>Pentapetalae</taxon>
        <taxon>asterids</taxon>
        <taxon>lamiids</taxon>
        <taxon>Lamiales</taxon>
        <taxon>Orobanchaceae</taxon>
        <taxon>Pedicularideae</taxon>
        <taxon>Castillejinae</taxon>
        <taxon>Castilleja</taxon>
    </lineage>
</organism>
<name>A0ABD3DHI4_9LAMI</name>
<sequence>MGLTHSHSVEMENTTVDVIGRLSPLENRRRRERVQKIRAF</sequence>